<feature type="region of interest" description="Disordered" evidence="2">
    <location>
        <begin position="633"/>
        <end position="665"/>
    </location>
</feature>
<keyword evidence="1" id="KW-0863">Zinc-finger</keyword>
<feature type="domain" description="ZAD" evidence="3">
    <location>
        <begin position="12"/>
        <end position="80"/>
    </location>
</feature>
<feature type="binding site" evidence="1">
    <location>
        <position position="17"/>
    </location>
    <ligand>
        <name>Zn(2+)</name>
        <dbReference type="ChEBI" id="CHEBI:29105"/>
    </ligand>
</feature>
<dbReference type="PROSITE" id="PS51915">
    <property type="entry name" value="ZAD"/>
    <property type="match status" value="1"/>
</dbReference>
<sequence length="820" mass="92144">MDEIEVDPKLFVTCRLCLEDLGQYQIVPSVQQQIKYCFDIDVEPFDGLPQLVCSKCKEVLHKFHALKTTFCEKQTNLRNKVLKKDVSKQDEIFCSQPQQDTVSSSQQAPETIETHPSTNQVINEPYNFKRKKSRSKRPLHTPSSSDLESEKSFQTTKSHKKKSPKKIGKNPVPWVKNYKKMIACKFCNSVWSSKKAIAVHNRSHELLRERYKSIFNRECTVRLIKVDDKPNLTGFNNMVVHSNNKIVEPGNSYFCTIYSKEDVGSTSDIKSIHSEVTNKCSSRESSDGEERIIYNPTKRRKRRIMSRSSNETVVIESNINKVLSDEEDCKSAICNSIGRSLDNEQCINIDDSSDSESGRLEKSGTVKQPVEATLNDYKVIQGIISMCVNSCLKKNESSEVDMVYMNVNNHKKTKCNISNESQLIHKVLSIGRKIINKQGFNCTGLLRYMEQKYLGILWIGKPHNSKETNYIRILTKLRGEPILDDETAWVKKSKKPKKKPLSSASITKSVKKAACNKPLTNFKVTSDSTPPNIATNMVNVETIQPEAINNQPKLDSTSATLLYIDSKAGSSDSKKLLNANPVANPKQLPKKFGPGNESRSNKTVVQQTVVCQPPTNDDTDYCLPIITSTTSLATIPSKEQTQDANQKKTVTSEEKNKPETPAAPRIKVKPASELMSERTLDRMKEQSANVPNSNMFVSQIENVWPHQHSVNVFVPNIASQMLVASPPLLLQMPTLNAETSYQPVPCPITSNTKTEYVILDTTDFPNTRTESPIRSSVRLVRGLPTLRRGNPMDARRTGPVVVATLGGDDDDDDMCVLRNF</sequence>
<dbReference type="InterPro" id="IPR012934">
    <property type="entry name" value="Znf_AD"/>
</dbReference>
<feature type="compositionally biased region" description="Basic residues" evidence="2">
    <location>
        <begin position="128"/>
        <end position="139"/>
    </location>
</feature>
<dbReference type="Proteomes" id="UP001231518">
    <property type="component" value="Chromosome 5"/>
</dbReference>
<protein>
    <recommendedName>
        <fullName evidence="3">ZAD domain-containing protein</fullName>
    </recommendedName>
</protein>
<feature type="compositionally biased region" description="Basic residues" evidence="2">
    <location>
        <begin position="157"/>
        <end position="168"/>
    </location>
</feature>
<dbReference type="InterPro" id="IPR013087">
    <property type="entry name" value="Znf_C2H2_type"/>
</dbReference>
<name>A0AAD7Z181_MYTSE</name>
<accession>A0AAD7Z181</accession>
<feature type="compositionally biased region" description="Polar residues" evidence="2">
    <location>
        <begin position="141"/>
        <end position="156"/>
    </location>
</feature>
<keyword evidence="5" id="KW-1185">Reference proteome</keyword>
<evidence type="ECO:0000313" key="5">
    <source>
        <dbReference type="Proteomes" id="UP001231518"/>
    </source>
</evidence>
<feature type="region of interest" description="Disordered" evidence="2">
    <location>
        <begin position="97"/>
        <end position="171"/>
    </location>
</feature>
<keyword evidence="1" id="KW-0862">Zinc</keyword>
<dbReference type="Gene3D" id="3.40.1800.20">
    <property type="match status" value="1"/>
</dbReference>
<feature type="compositionally biased region" description="Polar residues" evidence="2">
    <location>
        <begin position="97"/>
        <end position="122"/>
    </location>
</feature>
<dbReference type="AlphaFoldDB" id="A0AAD7Z181"/>
<feature type="binding site" evidence="1">
    <location>
        <position position="56"/>
    </location>
    <ligand>
        <name>Zn(2+)</name>
        <dbReference type="ChEBI" id="CHEBI:29105"/>
    </ligand>
</feature>
<dbReference type="EMBL" id="JARGEI010000003">
    <property type="protein sequence ID" value="KAJ8734059.1"/>
    <property type="molecule type" value="Genomic_DNA"/>
</dbReference>
<evidence type="ECO:0000259" key="3">
    <source>
        <dbReference type="PROSITE" id="PS51915"/>
    </source>
</evidence>
<dbReference type="GO" id="GO:0005634">
    <property type="term" value="C:nucleus"/>
    <property type="evidence" value="ECO:0007669"/>
    <property type="project" value="InterPro"/>
</dbReference>
<feature type="compositionally biased region" description="Polar residues" evidence="2">
    <location>
        <begin position="633"/>
        <end position="649"/>
    </location>
</feature>
<feature type="binding site" evidence="1">
    <location>
        <position position="14"/>
    </location>
    <ligand>
        <name>Zn(2+)</name>
        <dbReference type="ChEBI" id="CHEBI:29105"/>
    </ligand>
</feature>
<dbReference type="Pfam" id="PF07776">
    <property type="entry name" value="zf-AD"/>
    <property type="match status" value="1"/>
</dbReference>
<evidence type="ECO:0000256" key="1">
    <source>
        <dbReference type="PROSITE-ProRule" id="PRU01263"/>
    </source>
</evidence>
<evidence type="ECO:0000313" key="4">
    <source>
        <dbReference type="EMBL" id="KAJ8734059.1"/>
    </source>
</evidence>
<dbReference type="SMART" id="SM00868">
    <property type="entry name" value="zf-AD"/>
    <property type="match status" value="1"/>
</dbReference>
<dbReference type="PROSITE" id="PS00028">
    <property type="entry name" value="ZINC_FINGER_C2H2_1"/>
    <property type="match status" value="1"/>
</dbReference>
<feature type="binding site" evidence="1">
    <location>
        <position position="53"/>
    </location>
    <ligand>
        <name>Zn(2+)</name>
        <dbReference type="ChEBI" id="CHEBI:29105"/>
    </ligand>
</feature>
<gene>
    <name evidence="4" type="ORF">PYW07_014610</name>
</gene>
<proteinExistence type="predicted"/>
<keyword evidence="1" id="KW-0479">Metal-binding</keyword>
<dbReference type="SUPFAM" id="SSF57716">
    <property type="entry name" value="Glucocorticoid receptor-like (DNA-binding domain)"/>
    <property type="match status" value="1"/>
</dbReference>
<organism evidence="4 5">
    <name type="scientific">Mythimna separata</name>
    <name type="common">Oriental armyworm</name>
    <name type="synonym">Pseudaletia separata</name>
    <dbReference type="NCBI Taxonomy" id="271217"/>
    <lineage>
        <taxon>Eukaryota</taxon>
        <taxon>Metazoa</taxon>
        <taxon>Ecdysozoa</taxon>
        <taxon>Arthropoda</taxon>
        <taxon>Hexapoda</taxon>
        <taxon>Insecta</taxon>
        <taxon>Pterygota</taxon>
        <taxon>Neoptera</taxon>
        <taxon>Endopterygota</taxon>
        <taxon>Lepidoptera</taxon>
        <taxon>Glossata</taxon>
        <taxon>Ditrysia</taxon>
        <taxon>Noctuoidea</taxon>
        <taxon>Noctuidae</taxon>
        <taxon>Noctuinae</taxon>
        <taxon>Hadenini</taxon>
        <taxon>Mythimna</taxon>
    </lineage>
</organism>
<dbReference type="GO" id="GO:0008270">
    <property type="term" value="F:zinc ion binding"/>
    <property type="evidence" value="ECO:0007669"/>
    <property type="project" value="UniProtKB-UniRule"/>
</dbReference>
<feature type="region of interest" description="Disordered" evidence="2">
    <location>
        <begin position="575"/>
        <end position="601"/>
    </location>
</feature>
<evidence type="ECO:0000256" key="2">
    <source>
        <dbReference type="SAM" id="MobiDB-lite"/>
    </source>
</evidence>
<comment type="caution">
    <text evidence="4">The sequence shown here is derived from an EMBL/GenBank/DDBJ whole genome shotgun (WGS) entry which is preliminary data.</text>
</comment>
<reference evidence="4" key="1">
    <citation type="submission" date="2023-03" db="EMBL/GenBank/DDBJ databases">
        <title>Chromosome-level genomes of two armyworms, Mythimna separata and Mythimna loreyi, provide insights into the biosynthesis and reception of sex pheromones.</title>
        <authorList>
            <person name="Zhao H."/>
        </authorList>
    </citation>
    <scope>NUCLEOTIDE SEQUENCE</scope>
    <source>
        <strain evidence="4">BeijingLab</strain>
        <tissue evidence="4">Pupa</tissue>
    </source>
</reference>